<dbReference type="Proteomes" id="UP000814176">
    <property type="component" value="Unassembled WGS sequence"/>
</dbReference>
<keyword evidence="5" id="KW-1185">Reference proteome</keyword>
<feature type="chain" id="PRO_5045868248" evidence="3">
    <location>
        <begin position="23"/>
        <end position="438"/>
    </location>
</feature>
<keyword evidence="3" id="KW-0732">Signal</keyword>
<evidence type="ECO:0000256" key="2">
    <source>
        <dbReference type="SAM" id="Phobius"/>
    </source>
</evidence>
<accession>A0ABQ8K602</accession>
<sequence length="438" mass="48255">MPPAQRRSTGLTFWGMVVGVMAALKLKEKWDDYRQVPSEPDGETGPLALHSPSGEHPGLPMLDTDIPATSARRTRKRSDCCMCCGLRCGLFWKAFGIVCALFFGWQLIQFIIWMVKPTPTGLENMPEFSKSLPCANAPHLYQGSEKITYSVPVDSEGQHTIDIRGKAVGTLVIAQGDYEASDLTYQMTVRTNNQALLDLVSVQYPSKDDGESIASKMELSTPLFGTESCMRYDMTVYVPYTVRELNVQARTTTQIKFDDESNLDLDSLKIRVTALDDTSMILPHRGVHASALTLDLQRGWLVGDVTIENEANLLTARGDAAMNVHVFPAPSTSEPPAVAHLQTSTGNGRADVFYVSHPGHPHRPIDNTHRTQGTGDLYLTYKDASFSGTVDLKARSFSASGLHDAIPRIADQLPWVGEKDGEDKMVVEARNGWVGLYF</sequence>
<evidence type="ECO:0000256" key="3">
    <source>
        <dbReference type="SAM" id="SignalP"/>
    </source>
</evidence>
<dbReference type="EMBL" id="JADCUA010000022">
    <property type="protein sequence ID" value="KAH9832340.1"/>
    <property type="molecule type" value="Genomic_DNA"/>
</dbReference>
<proteinExistence type="predicted"/>
<keyword evidence="2" id="KW-1133">Transmembrane helix</keyword>
<evidence type="ECO:0000313" key="4">
    <source>
        <dbReference type="EMBL" id="KAH9832340.1"/>
    </source>
</evidence>
<evidence type="ECO:0000256" key="1">
    <source>
        <dbReference type="SAM" id="MobiDB-lite"/>
    </source>
</evidence>
<feature type="region of interest" description="Disordered" evidence="1">
    <location>
        <begin position="35"/>
        <end position="54"/>
    </location>
</feature>
<gene>
    <name evidence="4" type="ORF">C8Q71DRAFT_880409</name>
</gene>
<name>A0ABQ8K602_9APHY</name>
<organism evidence="4 5">
    <name type="scientific">Rhodofomes roseus</name>
    <dbReference type="NCBI Taxonomy" id="34475"/>
    <lineage>
        <taxon>Eukaryota</taxon>
        <taxon>Fungi</taxon>
        <taxon>Dikarya</taxon>
        <taxon>Basidiomycota</taxon>
        <taxon>Agaricomycotina</taxon>
        <taxon>Agaricomycetes</taxon>
        <taxon>Polyporales</taxon>
        <taxon>Rhodofomes</taxon>
    </lineage>
</organism>
<keyword evidence="2" id="KW-0812">Transmembrane</keyword>
<comment type="caution">
    <text evidence="4">The sequence shown here is derived from an EMBL/GenBank/DDBJ whole genome shotgun (WGS) entry which is preliminary data.</text>
</comment>
<feature type="transmembrane region" description="Helical" evidence="2">
    <location>
        <begin position="94"/>
        <end position="115"/>
    </location>
</feature>
<keyword evidence="2" id="KW-0472">Membrane</keyword>
<dbReference type="GeneID" id="72009206"/>
<reference evidence="4 5" key="1">
    <citation type="journal article" date="2021" name="Environ. Microbiol.">
        <title>Gene family expansions and transcriptome signatures uncover fungal adaptations to wood decay.</title>
        <authorList>
            <person name="Hage H."/>
            <person name="Miyauchi S."/>
            <person name="Viragh M."/>
            <person name="Drula E."/>
            <person name="Min B."/>
            <person name="Chaduli D."/>
            <person name="Navarro D."/>
            <person name="Favel A."/>
            <person name="Norest M."/>
            <person name="Lesage-Meessen L."/>
            <person name="Balint B."/>
            <person name="Merenyi Z."/>
            <person name="de Eugenio L."/>
            <person name="Morin E."/>
            <person name="Martinez A.T."/>
            <person name="Baldrian P."/>
            <person name="Stursova M."/>
            <person name="Martinez M.J."/>
            <person name="Novotny C."/>
            <person name="Magnuson J.K."/>
            <person name="Spatafora J.W."/>
            <person name="Maurice S."/>
            <person name="Pangilinan J."/>
            <person name="Andreopoulos W."/>
            <person name="LaButti K."/>
            <person name="Hundley H."/>
            <person name="Na H."/>
            <person name="Kuo A."/>
            <person name="Barry K."/>
            <person name="Lipzen A."/>
            <person name="Henrissat B."/>
            <person name="Riley R."/>
            <person name="Ahrendt S."/>
            <person name="Nagy L.G."/>
            <person name="Grigoriev I.V."/>
            <person name="Martin F."/>
            <person name="Rosso M.N."/>
        </authorList>
    </citation>
    <scope>NUCLEOTIDE SEQUENCE [LARGE SCALE GENOMIC DNA]</scope>
    <source>
        <strain evidence="4 5">CIRM-BRFM 1785</strain>
    </source>
</reference>
<protein>
    <submittedName>
        <fullName evidence="4">Uncharacterized protein</fullName>
    </submittedName>
</protein>
<evidence type="ECO:0000313" key="5">
    <source>
        <dbReference type="Proteomes" id="UP000814176"/>
    </source>
</evidence>
<dbReference type="RefSeq" id="XP_047775359.1">
    <property type="nucleotide sequence ID" value="XM_047928474.1"/>
</dbReference>
<feature type="signal peptide" evidence="3">
    <location>
        <begin position="1"/>
        <end position="22"/>
    </location>
</feature>